<comment type="caution">
    <text evidence="6">The sequence shown here is derived from an EMBL/GenBank/DDBJ whole genome shotgun (WGS) entry which is preliminary data.</text>
</comment>
<evidence type="ECO:0000313" key="6">
    <source>
        <dbReference type="EMBL" id="GGF33790.1"/>
    </source>
</evidence>
<gene>
    <name evidence="6" type="ORF">GCM10011519_04070</name>
</gene>
<keyword evidence="7" id="KW-1185">Reference proteome</keyword>
<sequence length="312" mass="33308">MRFNPKARLDSSQIEDRTGGGGGSRGGTSLPIKAGGGIGGLVLVIALAIFAPDLLDGSGTTSSDSSQGQSQTQGSGDFAACERDADLANSTRECRLVAITNAVQAYWADAYPQQTGNRYQEIRTVPFSQAVTTGGCGQATSDTGPFYCPRDQRVYLDLTFFDTVLRQLGGNDTAFTEAYVVAHEYGHHIENLMGVLGRVRSRSGPNSDSVKLETMADCLAGVWTRSAATVKDADGNTFISDLTRDDIDEGIDAAKVVGDDSIQERTQGRINPEGWTHGSSRQRIAAFDVGLNRGTIEACNFFRAGNRNYPEA</sequence>
<evidence type="ECO:0000256" key="1">
    <source>
        <dbReference type="ARBA" id="ARBA00004167"/>
    </source>
</evidence>
<keyword evidence="3" id="KW-1133">Transmembrane helix</keyword>
<dbReference type="EMBL" id="BMKQ01000001">
    <property type="protein sequence ID" value="GGF33790.1"/>
    <property type="molecule type" value="Genomic_DNA"/>
</dbReference>
<keyword evidence="4" id="KW-0472">Membrane</keyword>
<evidence type="ECO:0000256" key="5">
    <source>
        <dbReference type="SAM" id="MobiDB-lite"/>
    </source>
</evidence>
<dbReference type="PANTHER" id="PTHR30168:SF0">
    <property type="entry name" value="INNER MEMBRANE PROTEIN"/>
    <property type="match status" value="1"/>
</dbReference>
<dbReference type="Proteomes" id="UP000649179">
    <property type="component" value="Unassembled WGS sequence"/>
</dbReference>
<dbReference type="AlphaFoldDB" id="A0A917F1L6"/>
<evidence type="ECO:0000313" key="7">
    <source>
        <dbReference type="Proteomes" id="UP000649179"/>
    </source>
</evidence>
<dbReference type="RefSeq" id="WP_188777789.1">
    <property type="nucleotide sequence ID" value="NZ_BMKQ01000001.1"/>
</dbReference>
<dbReference type="PANTHER" id="PTHR30168">
    <property type="entry name" value="PUTATIVE MEMBRANE PROTEIN YPFJ"/>
    <property type="match status" value="1"/>
</dbReference>
<dbReference type="GO" id="GO:0016020">
    <property type="term" value="C:membrane"/>
    <property type="evidence" value="ECO:0007669"/>
    <property type="project" value="UniProtKB-SubCell"/>
</dbReference>
<feature type="region of interest" description="Disordered" evidence="5">
    <location>
        <begin position="1"/>
        <end position="28"/>
    </location>
</feature>
<dbReference type="Pfam" id="PF04228">
    <property type="entry name" value="Zn_peptidase"/>
    <property type="match status" value="1"/>
</dbReference>
<feature type="region of interest" description="Disordered" evidence="5">
    <location>
        <begin position="58"/>
        <end position="78"/>
    </location>
</feature>
<keyword evidence="2" id="KW-0812">Transmembrane</keyword>
<protein>
    <submittedName>
        <fullName evidence="6">Membrane protein</fullName>
    </submittedName>
</protein>
<proteinExistence type="predicted"/>
<dbReference type="InterPro" id="IPR007343">
    <property type="entry name" value="Uncharacterised_pept_Zn_put"/>
</dbReference>
<evidence type="ECO:0000256" key="3">
    <source>
        <dbReference type="ARBA" id="ARBA00022989"/>
    </source>
</evidence>
<reference evidence="6" key="1">
    <citation type="journal article" date="2014" name="Int. J. Syst. Evol. Microbiol.">
        <title>Complete genome sequence of Corynebacterium casei LMG S-19264T (=DSM 44701T), isolated from a smear-ripened cheese.</title>
        <authorList>
            <consortium name="US DOE Joint Genome Institute (JGI-PGF)"/>
            <person name="Walter F."/>
            <person name="Albersmeier A."/>
            <person name="Kalinowski J."/>
            <person name="Ruckert C."/>
        </authorList>
    </citation>
    <scope>NUCLEOTIDE SEQUENCE</scope>
    <source>
        <strain evidence="6">CGMCC 1.16067</strain>
    </source>
</reference>
<feature type="compositionally biased region" description="Low complexity" evidence="5">
    <location>
        <begin position="58"/>
        <end position="77"/>
    </location>
</feature>
<accession>A0A917F1L6</accession>
<evidence type="ECO:0000256" key="2">
    <source>
        <dbReference type="ARBA" id="ARBA00022692"/>
    </source>
</evidence>
<name>A0A917F1L6_9ACTN</name>
<comment type="subcellular location">
    <subcellularLocation>
        <location evidence="1">Membrane</location>
        <topology evidence="1">Single-pass membrane protein</topology>
    </subcellularLocation>
</comment>
<evidence type="ECO:0000256" key="4">
    <source>
        <dbReference type="ARBA" id="ARBA00023136"/>
    </source>
</evidence>
<organism evidence="6 7">
    <name type="scientific">Marmoricola endophyticus</name>
    <dbReference type="NCBI Taxonomy" id="2040280"/>
    <lineage>
        <taxon>Bacteria</taxon>
        <taxon>Bacillati</taxon>
        <taxon>Actinomycetota</taxon>
        <taxon>Actinomycetes</taxon>
        <taxon>Propionibacteriales</taxon>
        <taxon>Nocardioidaceae</taxon>
        <taxon>Marmoricola</taxon>
    </lineage>
</organism>
<reference evidence="6" key="2">
    <citation type="submission" date="2020-09" db="EMBL/GenBank/DDBJ databases">
        <authorList>
            <person name="Sun Q."/>
            <person name="Zhou Y."/>
        </authorList>
    </citation>
    <scope>NUCLEOTIDE SEQUENCE</scope>
    <source>
        <strain evidence="6">CGMCC 1.16067</strain>
    </source>
</reference>